<dbReference type="Gramene" id="PNT67952">
    <property type="protein sequence ID" value="PNT67952"/>
    <property type="gene ID" value="BRADI_3g34173v3"/>
</dbReference>
<dbReference type="EMBL" id="CM000882">
    <property type="protein sequence ID" value="PNT67952.1"/>
    <property type="molecule type" value="Genomic_DNA"/>
</dbReference>
<reference evidence="2" key="2">
    <citation type="submission" date="2017-06" db="EMBL/GenBank/DDBJ databases">
        <title>WGS assembly of Brachypodium distachyon.</title>
        <authorList>
            <consortium name="The International Brachypodium Initiative"/>
            <person name="Lucas S."/>
            <person name="Harmon-Smith M."/>
            <person name="Lail K."/>
            <person name="Tice H."/>
            <person name="Grimwood J."/>
            <person name="Bruce D."/>
            <person name="Barry K."/>
            <person name="Shu S."/>
            <person name="Lindquist E."/>
            <person name="Wang M."/>
            <person name="Pitluck S."/>
            <person name="Vogel J.P."/>
            <person name="Garvin D.F."/>
            <person name="Mockler T.C."/>
            <person name="Schmutz J."/>
            <person name="Rokhsar D."/>
            <person name="Bevan M.W."/>
        </authorList>
    </citation>
    <scope>NUCLEOTIDE SEQUENCE</scope>
    <source>
        <strain evidence="2">Bd21</strain>
    </source>
</reference>
<keyword evidence="1" id="KW-1133">Transmembrane helix</keyword>
<evidence type="ECO:0000313" key="3">
    <source>
        <dbReference type="EnsemblPlants" id="PNT67952"/>
    </source>
</evidence>
<accession>A0A2K2D0Z4</accession>
<feature type="transmembrane region" description="Helical" evidence="1">
    <location>
        <begin position="47"/>
        <end position="73"/>
    </location>
</feature>
<reference evidence="2 3" key="1">
    <citation type="journal article" date="2010" name="Nature">
        <title>Genome sequencing and analysis of the model grass Brachypodium distachyon.</title>
        <authorList>
            <consortium name="International Brachypodium Initiative"/>
        </authorList>
    </citation>
    <scope>NUCLEOTIDE SEQUENCE [LARGE SCALE GENOMIC DNA]</scope>
    <source>
        <strain evidence="2 3">Bd21</strain>
    </source>
</reference>
<organism evidence="2">
    <name type="scientific">Brachypodium distachyon</name>
    <name type="common">Purple false brome</name>
    <name type="synonym">Trachynia distachya</name>
    <dbReference type="NCBI Taxonomy" id="15368"/>
    <lineage>
        <taxon>Eukaryota</taxon>
        <taxon>Viridiplantae</taxon>
        <taxon>Streptophyta</taxon>
        <taxon>Embryophyta</taxon>
        <taxon>Tracheophyta</taxon>
        <taxon>Spermatophyta</taxon>
        <taxon>Magnoliopsida</taxon>
        <taxon>Liliopsida</taxon>
        <taxon>Poales</taxon>
        <taxon>Poaceae</taxon>
        <taxon>BOP clade</taxon>
        <taxon>Pooideae</taxon>
        <taxon>Stipodae</taxon>
        <taxon>Brachypodieae</taxon>
        <taxon>Brachypodium</taxon>
    </lineage>
</organism>
<keyword evidence="1" id="KW-0812">Transmembrane</keyword>
<name>A0A2K2D0Z4_BRADI</name>
<dbReference type="EnsemblPlants" id="PNT67952">
    <property type="protein sequence ID" value="PNT67952"/>
    <property type="gene ID" value="BRADI_3g34173v3"/>
</dbReference>
<keyword evidence="4" id="KW-1185">Reference proteome</keyword>
<keyword evidence="1" id="KW-0472">Membrane</keyword>
<feature type="transmembrane region" description="Helical" evidence="1">
    <location>
        <begin position="7"/>
        <end position="27"/>
    </location>
</feature>
<evidence type="ECO:0000313" key="2">
    <source>
        <dbReference type="EMBL" id="PNT67952.1"/>
    </source>
</evidence>
<dbReference type="AlphaFoldDB" id="A0A2K2D0Z4"/>
<evidence type="ECO:0000313" key="4">
    <source>
        <dbReference type="Proteomes" id="UP000008810"/>
    </source>
</evidence>
<dbReference type="Proteomes" id="UP000008810">
    <property type="component" value="Chromosome 3"/>
</dbReference>
<sequence>MSLGKQGYVFLSYAFDQILWYLAHIFASFKKVRSTTQLLISYLYLSGAQSTLFFANGCTIYCLNGFLIIIVYIESQAELHGLFVSINYCSNGNGYSFLLFGCRTKSFVWATGNANVQNHS</sequence>
<gene>
    <name evidence="2" type="ORF">BRADI_3g34173v3</name>
</gene>
<proteinExistence type="predicted"/>
<dbReference type="InParanoid" id="A0A2K2D0Z4"/>
<reference evidence="3" key="3">
    <citation type="submission" date="2018-08" db="UniProtKB">
        <authorList>
            <consortium name="EnsemblPlants"/>
        </authorList>
    </citation>
    <scope>IDENTIFICATION</scope>
    <source>
        <strain evidence="3">cv. Bd21</strain>
    </source>
</reference>
<evidence type="ECO:0000256" key="1">
    <source>
        <dbReference type="SAM" id="Phobius"/>
    </source>
</evidence>
<protein>
    <submittedName>
        <fullName evidence="2 3">Uncharacterized protein</fullName>
    </submittedName>
</protein>